<reference evidence="2 3" key="1">
    <citation type="journal article" date="2013" name="Int. J. Syst. Evol. Microbiol.">
        <title>Roseomonas aerophila sp. nov., isolated from air.</title>
        <authorList>
            <person name="Kim S.J."/>
            <person name="Weon H.Y."/>
            <person name="Ahn J.H."/>
            <person name="Hong S.B."/>
            <person name="Seok S.J."/>
            <person name="Whang K.S."/>
            <person name="Kwon S.W."/>
        </authorList>
    </citation>
    <scope>NUCLEOTIDE SEQUENCE [LARGE SCALE GENOMIC DNA]</scope>
    <source>
        <strain evidence="2 3">NBRC 108923</strain>
    </source>
</reference>
<protein>
    <submittedName>
        <fullName evidence="2">GNAT family N-acetyltransferase</fullName>
    </submittedName>
</protein>
<dbReference type="EMBL" id="JACTVA010000029">
    <property type="protein sequence ID" value="MBC9208275.1"/>
    <property type="molecule type" value="Genomic_DNA"/>
</dbReference>
<feature type="domain" description="BioF2-like acetyltransferase" evidence="1">
    <location>
        <begin position="171"/>
        <end position="307"/>
    </location>
</feature>
<dbReference type="Gene3D" id="3.40.630.30">
    <property type="match status" value="1"/>
</dbReference>
<dbReference type="Pfam" id="PF13480">
    <property type="entry name" value="Acetyltransf_6"/>
    <property type="match status" value="1"/>
</dbReference>
<dbReference type="InterPro" id="IPR016181">
    <property type="entry name" value="Acyl_CoA_acyltransferase"/>
</dbReference>
<proteinExistence type="predicted"/>
<organism evidence="2 3">
    <name type="scientific">Teichococcus aerophilus</name>
    <dbReference type="NCBI Taxonomy" id="1224513"/>
    <lineage>
        <taxon>Bacteria</taxon>
        <taxon>Pseudomonadati</taxon>
        <taxon>Pseudomonadota</taxon>
        <taxon>Alphaproteobacteria</taxon>
        <taxon>Acetobacterales</taxon>
        <taxon>Roseomonadaceae</taxon>
        <taxon>Roseomonas</taxon>
    </lineage>
</organism>
<evidence type="ECO:0000259" key="1">
    <source>
        <dbReference type="Pfam" id="PF13480"/>
    </source>
</evidence>
<gene>
    <name evidence="2" type="ORF">IBL26_15630</name>
</gene>
<dbReference type="InterPro" id="IPR038740">
    <property type="entry name" value="BioF2-like_GNAT_dom"/>
</dbReference>
<name>A0ABR7RNU3_9PROT</name>
<dbReference type="RefSeq" id="WP_187785435.1">
    <property type="nucleotide sequence ID" value="NZ_JACTVA010000029.1"/>
</dbReference>
<evidence type="ECO:0000313" key="3">
    <source>
        <dbReference type="Proteomes" id="UP000626026"/>
    </source>
</evidence>
<comment type="caution">
    <text evidence="2">The sequence shown here is derived from an EMBL/GenBank/DDBJ whole genome shotgun (WGS) entry which is preliminary data.</text>
</comment>
<sequence length="355" mass="38801">MPYATDTTRLVPLARHGLPEICDAFLSPPGKGDFFASRAWYDTVLAHALPPNATALLALSDEGLMLPLLRDAEGALQSLTTPYTLSWKPLLAAGVEPRQAARALGQFLRNERPLRLDALDANATGMDDILGGLRSAGLVPMSFLHFGNWWQPLLKGACWGNYLAARPPALRTTIHRKLARAARDSRFELVTQHGGELEAGIQAYEDVRARSWKPWEPFPDFDAALMRAASRVGALRLGVLRDNAGVAMAAQYWIVWGGQAALLKLAHAEDARAASPGTVLTARMIRWLIDEDRVAALDFGRGDDAYKPLWVAERRQRIGLILANPLRPAGLMALARQAAGQGRRQALQWIGKAQG</sequence>
<accession>A0ABR7RNU3</accession>
<dbReference type="Proteomes" id="UP000626026">
    <property type="component" value="Unassembled WGS sequence"/>
</dbReference>
<keyword evidence="3" id="KW-1185">Reference proteome</keyword>
<evidence type="ECO:0000313" key="2">
    <source>
        <dbReference type="EMBL" id="MBC9208275.1"/>
    </source>
</evidence>
<dbReference type="SUPFAM" id="SSF55729">
    <property type="entry name" value="Acyl-CoA N-acyltransferases (Nat)"/>
    <property type="match status" value="1"/>
</dbReference>